<dbReference type="AlphaFoldDB" id="A0AAD5QFZ2"/>
<evidence type="ECO:0000313" key="2">
    <source>
        <dbReference type="Proteomes" id="UP001196413"/>
    </source>
</evidence>
<gene>
    <name evidence="1" type="ORF">KIN20_003330</name>
</gene>
<proteinExistence type="predicted"/>
<dbReference type="Proteomes" id="UP001196413">
    <property type="component" value="Unassembled WGS sequence"/>
</dbReference>
<sequence length="73" mass="8141">MAELTKREKSIRKTPDVPQSALEIMVRDYYSDYLKGSVLLPLCEINEDSFAGSPSSSPKIRHVILPGSVYAIE</sequence>
<reference evidence="1" key="1">
    <citation type="submission" date="2021-06" db="EMBL/GenBank/DDBJ databases">
        <title>Parelaphostrongylus tenuis whole genome reference sequence.</title>
        <authorList>
            <person name="Garwood T.J."/>
            <person name="Larsen P.A."/>
            <person name="Fountain-Jones N.M."/>
            <person name="Garbe J.R."/>
            <person name="Macchietto M.G."/>
            <person name="Kania S.A."/>
            <person name="Gerhold R.W."/>
            <person name="Richards J.E."/>
            <person name="Wolf T.M."/>
        </authorList>
    </citation>
    <scope>NUCLEOTIDE SEQUENCE</scope>
    <source>
        <strain evidence="1">MNPRO001-30</strain>
        <tissue evidence="1">Meninges</tissue>
    </source>
</reference>
<organism evidence="1 2">
    <name type="scientific">Parelaphostrongylus tenuis</name>
    <name type="common">Meningeal worm</name>
    <dbReference type="NCBI Taxonomy" id="148309"/>
    <lineage>
        <taxon>Eukaryota</taxon>
        <taxon>Metazoa</taxon>
        <taxon>Ecdysozoa</taxon>
        <taxon>Nematoda</taxon>
        <taxon>Chromadorea</taxon>
        <taxon>Rhabditida</taxon>
        <taxon>Rhabditina</taxon>
        <taxon>Rhabditomorpha</taxon>
        <taxon>Strongyloidea</taxon>
        <taxon>Metastrongylidae</taxon>
        <taxon>Parelaphostrongylus</taxon>
    </lineage>
</organism>
<accession>A0AAD5QFZ2</accession>
<evidence type="ECO:0000313" key="1">
    <source>
        <dbReference type="EMBL" id="KAJ1348099.1"/>
    </source>
</evidence>
<dbReference type="EMBL" id="JAHQIW010000431">
    <property type="protein sequence ID" value="KAJ1348099.1"/>
    <property type="molecule type" value="Genomic_DNA"/>
</dbReference>
<comment type="caution">
    <text evidence="1">The sequence shown here is derived from an EMBL/GenBank/DDBJ whole genome shotgun (WGS) entry which is preliminary data.</text>
</comment>
<name>A0AAD5QFZ2_PARTN</name>
<keyword evidence="2" id="KW-1185">Reference proteome</keyword>
<protein>
    <submittedName>
        <fullName evidence="1">Uncharacterized protein</fullName>
    </submittedName>
</protein>